<evidence type="ECO:0000313" key="4">
    <source>
        <dbReference type="Proteomes" id="UP000198615"/>
    </source>
</evidence>
<evidence type="ECO:0000313" key="3">
    <source>
        <dbReference type="EMBL" id="SDG45929.1"/>
    </source>
</evidence>
<evidence type="ECO:0000259" key="2">
    <source>
        <dbReference type="SMART" id="SM00226"/>
    </source>
</evidence>
<reference evidence="3 4" key="1">
    <citation type="submission" date="2016-10" db="EMBL/GenBank/DDBJ databases">
        <authorList>
            <person name="Varghese N."/>
            <person name="Submissions S."/>
        </authorList>
    </citation>
    <scope>NUCLEOTIDE SEQUENCE [LARGE SCALE GENOMIC DNA]</scope>
    <source>
        <strain evidence="3 4">DSM 18839</strain>
    </source>
</reference>
<keyword evidence="4" id="KW-1185">Reference proteome</keyword>
<feature type="domain" description="Phosphotyrosine protein phosphatase I" evidence="2">
    <location>
        <begin position="7"/>
        <end position="145"/>
    </location>
</feature>
<protein>
    <submittedName>
        <fullName evidence="3">Protein tyrosine phosphatase</fullName>
    </submittedName>
</protein>
<dbReference type="PANTHER" id="PTHR43428:SF1">
    <property type="entry name" value="ARSENATE REDUCTASE"/>
    <property type="match status" value="1"/>
</dbReference>
<dbReference type="AlphaFoldDB" id="A0A8G2BLV4"/>
<gene>
    <name evidence="3" type="ORF">SAMN05660686_04474</name>
</gene>
<dbReference type="GO" id="GO:0046685">
    <property type="term" value="P:response to arsenic-containing substance"/>
    <property type="evidence" value="ECO:0007669"/>
    <property type="project" value="UniProtKB-KW"/>
</dbReference>
<evidence type="ECO:0000256" key="1">
    <source>
        <dbReference type="ARBA" id="ARBA00022849"/>
    </source>
</evidence>
<dbReference type="SMART" id="SM00226">
    <property type="entry name" value="LMWPc"/>
    <property type="match status" value="1"/>
</dbReference>
<dbReference type="Proteomes" id="UP000198615">
    <property type="component" value="Unassembled WGS sequence"/>
</dbReference>
<keyword evidence="1" id="KW-0059">Arsenical resistance</keyword>
<comment type="caution">
    <text evidence="3">The sequence shown here is derived from an EMBL/GenBank/DDBJ whole genome shotgun (WGS) entry which is preliminary data.</text>
</comment>
<dbReference type="PANTHER" id="PTHR43428">
    <property type="entry name" value="ARSENATE REDUCTASE"/>
    <property type="match status" value="1"/>
</dbReference>
<proteinExistence type="predicted"/>
<dbReference type="Pfam" id="PF01451">
    <property type="entry name" value="LMWPc"/>
    <property type="match status" value="1"/>
</dbReference>
<dbReference type="OrthoDB" id="9793058at2"/>
<dbReference type="RefSeq" id="WP_093154093.1">
    <property type="nucleotide sequence ID" value="NZ_FNBW01000018.1"/>
</dbReference>
<organism evidence="3 4">
    <name type="scientific">Thalassobaculum litoreum DSM 18839</name>
    <dbReference type="NCBI Taxonomy" id="1123362"/>
    <lineage>
        <taxon>Bacteria</taxon>
        <taxon>Pseudomonadati</taxon>
        <taxon>Pseudomonadota</taxon>
        <taxon>Alphaproteobacteria</taxon>
        <taxon>Rhodospirillales</taxon>
        <taxon>Thalassobaculaceae</taxon>
        <taxon>Thalassobaculum</taxon>
    </lineage>
</organism>
<dbReference type="SUPFAM" id="SSF52788">
    <property type="entry name" value="Phosphotyrosine protein phosphatases I"/>
    <property type="match status" value="1"/>
</dbReference>
<dbReference type="EMBL" id="FNBW01000018">
    <property type="protein sequence ID" value="SDG45929.1"/>
    <property type="molecule type" value="Genomic_DNA"/>
</dbReference>
<sequence>MTDEKTYNVLFLCTGNSARSILAEAILQREGLGRFRAFSAGSHPKGQLHPFALDLLKRQNHPVDGLRSKSWGEFAVPDAPEMHFVFTVCDDAAAETCPVWPGQPMTAHWGVPDPAAAAGTEAERRLAFSEAYRMLNNRISVFVNLPLNAIDNLALKQRLAELGRTPSSAA</sequence>
<name>A0A8G2BLV4_9PROT</name>
<dbReference type="InterPro" id="IPR036196">
    <property type="entry name" value="Ptyr_pPase_sf"/>
</dbReference>
<dbReference type="Gene3D" id="3.40.50.2300">
    <property type="match status" value="1"/>
</dbReference>
<dbReference type="InterPro" id="IPR023485">
    <property type="entry name" value="Ptyr_pPase"/>
</dbReference>
<dbReference type="CDD" id="cd16345">
    <property type="entry name" value="LMWP_ArsC"/>
    <property type="match status" value="1"/>
</dbReference>
<accession>A0A8G2BLV4</accession>